<dbReference type="STRING" id="758825.SAMN02982985_02891"/>
<dbReference type="InterPro" id="IPR006498">
    <property type="entry name" value="Tail_tube"/>
</dbReference>
<evidence type="ECO:0000313" key="1">
    <source>
        <dbReference type="EMBL" id="SFM13736.1"/>
    </source>
</evidence>
<sequence>MIPQTLYNFNLFVGADSYAGVASQLTLPKLKVKTEDYRAGGMDAPVKMDMGLEALDAAFSMTGVAPDVLAYFGLADQSSFHGVFRGAFKDQKGAVVAAVATFQGMLQEVDMGDWKAGDKAETKYNVNCSYYKLEVDGKAVIEIDPVAGIRVINGQDQLTKVRAALGV</sequence>
<dbReference type="RefSeq" id="WP_093388394.1">
    <property type="nucleotide sequence ID" value="NZ_FOTW01000013.1"/>
</dbReference>
<dbReference type="NCBIfam" id="TIGR01611">
    <property type="entry name" value="tail_tube"/>
    <property type="match status" value="1"/>
</dbReference>
<dbReference type="Proteomes" id="UP000199470">
    <property type="component" value="Unassembled WGS sequence"/>
</dbReference>
<organism evidence="1 2">
    <name type="scientific">Rugamonas rubra</name>
    <dbReference type="NCBI Taxonomy" id="758825"/>
    <lineage>
        <taxon>Bacteria</taxon>
        <taxon>Pseudomonadati</taxon>
        <taxon>Pseudomonadota</taxon>
        <taxon>Betaproteobacteria</taxon>
        <taxon>Burkholderiales</taxon>
        <taxon>Oxalobacteraceae</taxon>
        <taxon>Telluria group</taxon>
        <taxon>Rugamonas</taxon>
    </lineage>
</organism>
<protein>
    <recommendedName>
        <fullName evidence="3">Phage major tail tube protein</fullName>
    </recommendedName>
</protein>
<name>A0A1I4NEC9_9BURK</name>
<proteinExistence type="predicted"/>
<reference evidence="1 2" key="1">
    <citation type="submission" date="2016-10" db="EMBL/GenBank/DDBJ databases">
        <authorList>
            <person name="de Groot N.N."/>
        </authorList>
    </citation>
    <scope>NUCLEOTIDE SEQUENCE [LARGE SCALE GENOMIC DNA]</scope>
    <source>
        <strain evidence="1 2">ATCC 43154</strain>
    </source>
</reference>
<dbReference type="Pfam" id="PF04985">
    <property type="entry name" value="Phage_tube"/>
    <property type="match status" value="1"/>
</dbReference>
<dbReference type="EMBL" id="FOTW01000013">
    <property type="protein sequence ID" value="SFM13736.1"/>
    <property type="molecule type" value="Genomic_DNA"/>
</dbReference>
<dbReference type="AlphaFoldDB" id="A0A1I4NEC9"/>
<keyword evidence="2" id="KW-1185">Reference proteome</keyword>
<gene>
    <name evidence="1" type="ORF">SAMN02982985_02891</name>
</gene>
<evidence type="ECO:0008006" key="3">
    <source>
        <dbReference type="Google" id="ProtNLM"/>
    </source>
</evidence>
<evidence type="ECO:0000313" key="2">
    <source>
        <dbReference type="Proteomes" id="UP000199470"/>
    </source>
</evidence>
<dbReference type="OrthoDB" id="3078668at2"/>
<accession>A0A1I4NEC9</accession>